<dbReference type="PANTHER" id="PTHR11675:SF68">
    <property type="entry name" value="N-ACETYLGALACTOSAMINYLTRANSFERASE 7"/>
    <property type="match status" value="1"/>
</dbReference>
<evidence type="ECO:0000256" key="5">
    <source>
        <dbReference type="ARBA" id="ARBA00022676"/>
    </source>
</evidence>
<dbReference type="SUPFAM" id="SSF50370">
    <property type="entry name" value="Ricin B-like lectins"/>
    <property type="match status" value="1"/>
</dbReference>
<dbReference type="Gene3D" id="2.80.10.50">
    <property type="match status" value="1"/>
</dbReference>
<dbReference type="InterPro" id="IPR001173">
    <property type="entry name" value="Glyco_trans_2-like"/>
</dbReference>
<reference evidence="20" key="1">
    <citation type="submission" date="2025-08" db="UniProtKB">
        <authorList>
            <consortium name="RefSeq"/>
        </authorList>
    </citation>
    <scope>IDENTIFICATION</scope>
</reference>
<gene>
    <name evidence="20" type="primary">LOC101857352</name>
</gene>
<dbReference type="InterPro" id="IPR035992">
    <property type="entry name" value="Ricin_B-like_lectins"/>
</dbReference>
<keyword evidence="10" id="KW-0735">Signal-anchor</keyword>
<dbReference type="Pfam" id="PF00535">
    <property type="entry name" value="Glycos_transf_2"/>
    <property type="match status" value="1"/>
</dbReference>
<keyword evidence="14 16" id="KW-1015">Disulfide bond</keyword>
<evidence type="ECO:0000259" key="18">
    <source>
        <dbReference type="SMART" id="SM00458"/>
    </source>
</evidence>
<keyword evidence="9 16" id="KW-0430">Lectin</keyword>
<feature type="compositionally biased region" description="Basic and acidic residues" evidence="17">
    <location>
        <begin position="61"/>
        <end position="78"/>
    </location>
</feature>
<organism evidence="19 20">
    <name type="scientific">Aplysia californica</name>
    <name type="common">California sea hare</name>
    <dbReference type="NCBI Taxonomy" id="6500"/>
    <lineage>
        <taxon>Eukaryota</taxon>
        <taxon>Metazoa</taxon>
        <taxon>Spiralia</taxon>
        <taxon>Lophotrochozoa</taxon>
        <taxon>Mollusca</taxon>
        <taxon>Gastropoda</taxon>
        <taxon>Heterobranchia</taxon>
        <taxon>Euthyneura</taxon>
        <taxon>Tectipleura</taxon>
        <taxon>Aplysiida</taxon>
        <taxon>Aplysioidea</taxon>
        <taxon>Aplysiidae</taxon>
        <taxon>Aplysia</taxon>
    </lineage>
</organism>
<dbReference type="SMART" id="SM00458">
    <property type="entry name" value="RICIN"/>
    <property type="match status" value="1"/>
</dbReference>
<evidence type="ECO:0000256" key="16">
    <source>
        <dbReference type="RuleBase" id="RU361242"/>
    </source>
</evidence>
<evidence type="ECO:0000256" key="6">
    <source>
        <dbReference type="ARBA" id="ARBA00022679"/>
    </source>
</evidence>
<evidence type="ECO:0000256" key="3">
    <source>
        <dbReference type="ARBA" id="ARBA00004922"/>
    </source>
</evidence>
<feature type="domain" description="Ricin B lectin" evidence="18">
    <location>
        <begin position="491"/>
        <end position="611"/>
    </location>
</feature>
<dbReference type="Gene3D" id="3.90.550.10">
    <property type="entry name" value="Spore Coat Polysaccharide Biosynthesis Protein SpsA, Chain A"/>
    <property type="match status" value="1"/>
</dbReference>
<comment type="cofactor">
    <cofactor evidence="1 16">
        <name>Mn(2+)</name>
        <dbReference type="ChEBI" id="CHEBI:29035"/>
    </cofactor>
</comment>
<keyword evidence="13 16" id="KW-0472">Membrane</keyword>
<evidence type="ECO:0000256" key="10">
    <source>
        <dbReference type="ARBA" id="ARBA00022968"/>
    </source>
</evidence>
<dbReference type="InterPro" id="IPR029044">
    <property type="entry name" value="Nucleotide-diphossugar_trans"/>
</dbReference>
<dbReference type="Proteomes" id="UP000694888">
    <property type="component" value="Unplaced"/>
</dbReference>
<comment type="similarity">
    <text evidence="4 16">Belongs to the glycosyltransferase 2 family. GalNAc-T subfamily.</text>
</comment>
<comment type="subcellular location">
    <subcellularLocation>
        <location evidence="2 16">Golgi apparatus membrane</location>
        <topology evidence="2 16">Single-pass type II membrane protein</topology>
    </subcellularLocation>
</comment>
<evidence type="ECO:0000256" key="4">
    <source>
        <dbReference type="ARBA" id="ARBA00005680"/>
    </source>
</evidence>
<evidence type="ECO:0000256" key="9">
    <source>
        <dbReference type="ARBA" id="ARBA00022734"/>
    </source>
</evidence>
<dbReference type="PANTHER" id="PTHR11675">
    <property type="entry name" value="N-ACETYLGALACTOSAMINYLTRANSFERASE"/>
    <property type="match status" value="1"/>
</dbReference>
<feature type="region of interest" description="Disordered" evidence="17">
    <location>
        <begin position="59"/>
        <end position="78"/>
    </location>
</feature>
<evidence type="ECO:0000256" key="13">
    <source>
        <dbReference type="ARBA" id="ARBA00023136"/>
    </source>
</evidence>
<evidence type="ECO:0000256" key="17">
    <source>
        <dbReference type="SAM" id="MobiDB-lite"/>
    </source>
</evidence>
<dbReference type="InterPro" id="IPR000772">
    <property type="entry name" value="Ricin_B_lectin"/>
</dbReference>
<evidence type="ECO:0000256" key="2">
    <source>
        <dbReference type="ARBA" id="ARBA00004323"/>
    </source>
</evidence>
<keyword evidence="8" id="KW-0479">Metal-binding</keyword>
<keyword evidence="12 16" id="KW-0333">Golgi apparatus</keyword>
<keyword evidence="19" id="KW-1185">Reference proteome</keyword>
<evidence type="ECO:0000256" key="8">
    <source>
        <dbReference type="ARBA" id="ARBA00022723"/>
    </source>
</evidence>
<comment type="pathway">
    <text evidence="3 16">Protein modification; protein glycosylation.</text>
</comment>
<dbReference type="RefSeq" id="XP_005105766.2">
    <property type="nucleotide sequence ID" value="XM_005105709.3"/>
</dbReference>
<evidence type="ECO:0000313" key="19">
    <source>
        <dbReference type="Proteomes" id="UP000694888"/>
    </source>
</evidence>
<keyword evidence="15 16" id="KW-0464">Manganese</keyword>
<evidence type="ECO:0000256" key="12">
    <source>
        <dbReference type="ARBA" id="ARBA00023034"/>
    </source>
</evidence>
<dbReference type="SUPFAM" id="SSF53448">
    <property type="entry name" value="Nucleotide-diphospho-sugar transferases"/>
    <property type="match status" value="1"/>
</dbReference>
<dbReference type="EC" id="2.4.1.-" evidence="16"/>
<keyword evidence="11 16" id="KW-1133">Transmembrane helix</keyword>
<dbReference type="CDD" id="cd02510">
    <property type="entry name" value="pp-GalNAc-T"/>
    <property type="match status" value="1"/>
</dbReference>
<name>A0ABM0K0C1_APLCA</name>
<keyword evidence="6 16" id="KW-0808">Transferase</keyword>
<dbReference type="InterPro" id="IPR045885">
    <property type="entry name" value="GalNAc-T"/>
</dbReference>
<dbReference type="Pfam" id="PF00652">
    <property type="entry name" value="Ricin_B_lectin"/>
    <property type="match status" value="1"/>
</dbReference>
<dbReference type="PROSITE" id="PS50231">
    <property type="entry name" value="RICIN_B_LECTIN"/>
    <property type="match status" value="1"/>
</dbReference>
<sequence>MARRGRYQFVIKLGIVVIFMLLLGPYLFHLKLSDDVTDDAELYRQWQLREKKIKSSSLKVVGEKQEQHTPDEDHHENVLEKAPAEKPSATLLAGVFGNFEPKEREIPDGPGENGASVKVPDGKRALAQHTIQEFGFNMVASDQVAMDRVVPDTRLPECKFWKYPEDQPQASVILVFHNEGFSTLVRTIHSVINTSPPQLLKEVVLVDDYSTKAHLKGQLENYIKQFGDLVKLYRNSKREGLIRTRTRGAELSRGDVIVFLDAHCECNRNWLVPLLDRIRANRKTMAVPIVDGIDWDTMAYNSVYGHGRAHHRGIFEWGFLYKENKVPKKELARRKHESEPYRSPTHAGGLFAMDRKYFFELGGYDPGLKIWGGENYELSFKIWQCGGIIEWVPCSRVGHIYRNHMPYSLGSDIDPQMSPISINYMRVVEVWMDPEFREYFYTREPSLRGYPIGNITGQLNFKKEHKCKSFKWFMDNVAYDVFDQFPRLPPNKAWGEVRLQGTNLCWDAHSTEVGGSSVGVGHCHGYGSSQQFRLNERGQIGIGERCIMAQGADKLHITYCSTAPVGPWEWDENTGIIRHHEFNKCVEAGADNVLHLKFCNAKATGSRWVINEVFPWKKS</sequence>
<evidence type="ECO:0000256" key="11">
    <source>
        <dbReference type="ARBA" id="ARBA00022989"/>
    </source>
</evidence>
<protein>
    <recommendedName>
        <fullName evidence="16">Polypeptide N-acetylgalactosaminyltransferase</fullName>
        <ecNumber evidence="16">2.4.1.-</ecNumber>
    </recommendedName>
    <alternativeName>
        <fullName evidence="16">Protein-UDP acetylgalactosaminyltransferase</fullName>
    </alternativeName>
</protein>
<keyword evidence="7 16" id="KW-0812">Transmembrane</keyword>
<proteinExistence type="inferred from homology"/>
<dbReference type="CDD" id="cd23437">
    <property type="entry name" value="beta-trefoil_Ricin_GALNT7"/>
    <property type="match status" value="1"/>
</dbReference>
<keyword evidence="5 16" id="KW-0328">Glycosyltransferase</keyword>
<evidence type="ECO:0000256" key="1">
    <source>
        <dbReference type="ARBA" id="ARBA00001936"/>
    </source>
</evidence>
<evidence type="ECO:0000256" key="14">
    <source>
        <dbReference type="ARBA" id="ARBA00023157"/>
    </source>
</evidence>
<evidence type="ECO:0000313" key="20">
    <source>
        <dbReference type="RefSeq" id="XP_005105766.2"/>
    </source>
</evidence>
<accession>A0ABM0K0C1</accession>
<feature type="transmembrane region" description="Helical" evidence="16">
    <location>
        <begin position="9"/>
        <end position="28"/>
    </location>
</feature>
<evidence type="ECO:0000256" key="7">
    <source>
        <dbReference type="ARBA" id="ARBA00022692"/>
    </source>
</evidence>
<dbReference type="GeneID" id="101857352"/>
<evidence type="ECO:0000256" key="15">
    <source>
        <dbReference type="ARBA" id="ARBA00023211"/>
    </source>
</evidence>